<dbReference type="EMBL" id="RJVO01000006">
    <property type="protein sequence ID" value="ROH88651.1"/>
    <property type="molecule type" value="Genomic_DNA"/>
</dbReference>
<protein>
    <submittedName>
        <fullName evidence="1">Uncharacterized protein</fullName>
    </submittedName>
</protein>
<dbReference type="Proteomes" id="UP000282106">
    <property type="component" value="Unassembled WGS sequence"/>
</dbReference>
<name>A0A3N0V7Q5_9GAMM</name>
<organism evidence="1 2">
    <name type="scientific">Stagnimonas aquatica</name>
    <dbReference type="NCBI Taxonomy" id="2689987"/>
    <lineage>
        <taxon>Bacteria</taxon>
        <taxon>Pseudomonadati</taxon>
        <taxon>Pseudomonadota</taxon>
        <taxon>Gammaproteobacteria</taxon>
        <taxon>Nevskiales</taxon>
        <taxon>Nevskiaceae</taxon>
        <taxon>Stagnimonas</taxon>
    </lineage>
</organism>
<evidence type="ECO:0000313" key="1">
    <source>
        <dbReference type="EMBL" id="ROH88651.1"/>
    </source>
</evidence>
<comment type="caution">
    <text evidence="1">The sequence shown here is derived from an EMBL/GenBank/DDBJ whole genome shotgun (WGS) entry which is preliminary data.</text>
</comment>
<dbReference type="AlphaFoldDB" id="A0A3N0V7Q5"/>
<proteinExistence type="predicted"/>
<reference evidence="1 2" key="1">
    <citation type="submission" date="2018-10" db="EMBL/GenBank/DDBJ databases">
        <authorList>
            <person name="Chen W.-M."/>
        </authorList>
    </citation>
    <scope>NUCLEOTIDE SEQUENCE [LARGE SCALE GENOMIC DNA]</scope>
    <source>
        <strain evidence="1 2">THS-13</strain>
    </source>
</reference>
<evidence type="ECO:0000313" key="2">
    <source>
        <dbReference type="Proteomes" id="UP000282106"/>
    </source>
</evidence>
<dbReference type="RefSeq" id="WP_123212273.1">
    <property type="nucleotide sequence ID" value="NZ_RJVO01000006.1"/>
</dbReference>
<dbReference type="InParanoid" id="A0A3N0V7Q5"/>
<accession>A0A3N0V7Q5</accession>
<gene>
    <name evidence="1" type="ORF">ED208_12595</name>
</gene>
<sequence>MSTLDRQSLLAALSRHVGRDRGVTARALVVEICGTWSAAGERHLRELVEALRQDGIAVCADPSNGYHIAATAEELQASIQFLRQRALTSLRQIRQLKRLAQPDLGGQRRLLL</sequence>
<keyword evidence="2" id="KW-1185">Reference proteome</keyword>